<dbReference type="Pfam" id="PF01632">
    <property type="entry name" value="Ribosomal_L35p"/>
    <property type="match status" value="1"/>
</dbReference>
<evidence type="ECO:0000256" key="6">
    <source>
        <dbReference type="RuleBase" id="RU000568"/>
    </source>
</evidence>
<sequence length="67" mass="7795">MPKMKTKSAAKKRFRLTGTGKVRANVAYKRHMLRNKPQKMKRQARGTFILSDADTTIVKRNFLPYGR</sequence>
<dbReference type="SUPFAM" id="SSF143034">
    <property type="entry name" value="L35p-like"/>
    <property type="match status" value="1"/>
</dbReference>
<evidence type="ECO:0000256" key="4">
    <source>
        <dbReference type="ARBA" id="ARBA00071664"/>
    </source>
</evidence>
<keyword evidence="8" id="KW-1185">Reference proteome</keyword>
<dbReference type="InterPro" id="IPR037229">
    <property type="entry name" value="Ribosomal_bL35_sf"/>
</dbReference>
<dbReference type="HAMAP" id="MF_00514">
    <property type="entry name" value="Ribosomal_bL35"/>
    <property type="match status" value="1"/>
</dbReference>
<dbReference type="Gene3D" id="4.10.410.60">
    <property type="match status" value="1"/>
</dbReference>
<dbReference type="OrthoDB" id="9804851at2"/>
<reference evidence="7 8" key="1">
    <citation type="submission" date="2016-10" db="EMBL/GenBank/DDBJ databases">
        <authorList>
            <person name="de Groot N.N."/>
        </authorList>
    </citation>
    <scope>NUCLEOTIDE SEQUENCE [LARGE SCALE GENOMIC DNA]</scope>
    <source>
        <strain evidence="7 8">ATCC 700224</strain>
    </source>
</reference>
<dbReference type="InterPro" id="IPR001706">
    <property type="entry name" value="Ribosomal_bL35"/>
</dbReference>
<proteinExistence type="inferred from homology"/>
<keyword evidence="2 5" id="KW-0689">Ribosomal protein</keyword>
<gene>
    <name evidence="5" type="primary">rpmI</name>
    <name evidence="7" type="ORF">SAMN05421720_101132</name>
</gene>
<evidence type="ECO:0000256" key="1">
    <source>
        <dbReference type="ARBA" id="ARBA00006598"/>
    </source>
</evidence>
<dbReference type="GO" id="GO:0022625">
    <property type="term" value="C:cytosolic large ribosomal subunit"/>
    <property type="evidence" value="ECO:0007669"/>
    <property type="project" value="TreeGrafter"/>
</dbReference>
<keyword evidence="3 5" id="KW-0687">Ribonucleoprotein</keyword>
<dbReference type="RefSeq" id="WP_092780595.1">
    <property type="nucleotide sequence ID" value="NZ_FNAP01000001.1"/>
</dbReference>
<dbReference type="EMBL" id="FNAP01000001">
    <property type="protein sequence ID" value="SDD64440.1"/>
    <property type="molecule type" value="Genomic_DNA"/>
</dbReference>
<dbReference type="Proteomes" id="UP000199412">
    <property type="component" value="Unassembled WGS sequence"/>
</dbReference>
<dbReference type="STRING" id="69960.SAMN05421720_101132"/>
<evidence type="ECO:0000256" key="5">
    <source>
        <dbReference type="HAMAP-Rule" id="MF_00514"/>
    </source>
</evidence>
<dbReference type="GO" id="GO:0006412">
    <property type="term" value="P:translation"/>
    <property type="evidence" value="ECO:0007669"/>
    <property type="project" value="UniProtKB-UniRule"/>
</dbReference>
<dbReference type="PRINTS" id="PR00064">
    <property type="entry name" value="RIBOSOMALL35"/>
</dbReference>
<dbReference type="PROSITE" id="PS00936">
    <property type="entry name" value="RIBOSOMAL_L35"/>
    <property type="match status" value="1"/>
</dbReference>
<dbReference type="FunFam" id="4.10.410.60:FF:000001">
    <property type="entry name" value="50S ribosomal protein L35"/>
    <property type="match status" value="1"/>
</dbReference>
<dbReference type="NCBIfam" id="TIGR00001">
    <property type="entry name" value="rpmI_bact"/>
    <property type="match status" value="1"/>
</dbReference>
<dbReference type="GO" id="GO:0003735">
    <property type="term" value="F:structural constituent of ribosome"/>
    <property type="evidence" value="ECO:0007669"/>
    <property type="project" value="InterPro"/>
</dbReference>
<dbReference type="InterPro" id="IPR018265">
    <property type="entry name" value="Ribosomal_bL35_CS"/>
</dbReference>
<dbReference type="PANTHER" id="PTHR33343">
    <property type="entry name" value="54S RIBOSOMAL PROTEIN BL35M"/>
    <property type="match status" value="1"/>
</dbReference>
<evidence type="ECO:0000313" key="8">
    <source>
        <dbReference type="Proteomes" id="UP000199412"/>
    </source>
</evidence>
<evidence type="ECO:0000256" key="3">
    <source>
        <dbReference type="ARBA" id="ARBA00023274"/>
    </source>
</evidence>
<dbReference type="AlphaFoldDB" id="A0A1G6WES3"/>
<evidence type="ECO:0000256" key="2">
    <source>
        <dbReference type="ARBA" id="ARBA00022980"/>
    </source>
</evidence>
<comment type="similarity">
    <text evidence="1 5 6">Belongs to the bacterial ribosomal protein bL35 family.</text>
</comment>
<organism evidence="7 8">
    <name type="scientific">Rhodospira trueperi</name>
    <dbReference type="NCBI Taxonomy" id="69960"/>
    <lineage>
        <taxon>Bacteria</taxon>
        <taxon>Pseudomonadati</taxon>
        <taxon>Pseudomonadota</taxon>
        <taxon>Alphaproteobacteria</taxon>
        <taxon>Rhodospirillales</taxon>
        <taxon>Rhodospirillaceae</taxon>
        <taxon>Rhodospira</taxon>
    </lineage>
</organism>
<dbReference type="InterPro" id="IPR021137">
    <property type="entry name" value="Ribosomal_bL35-like"/>
</dbReference>
<protein>
    <recommendedName>
        <fullName evidence="4 5">Large ribosomal subunit protein bL35</fullName>
    </recommendedName>
</protein>
<accession>A0A1G6WES3</accession>
<name>A0A1G6WES3_9PROT</name>
<dbReference type="PANTHER" id="PTHR33343:SF1">
    <property type="entry name" value="LARGE RIBOSOMAL SUBUNIT PROTEIN BL35M"/>
    <property type="match status" value="1"/>
</dbReference>
<evidence type="ECO:0000313" key="7">
    <source>
        <dbReference type="EMBL" id="SDD64440.1"/>
    </source>
</evidence>